<feature type="binding site" evidence="13">
    <location>
        <position position="445"/>
    </location>
    <ligand>
        <name>Fe(3+)</name>
        <dbReference type="ChEBI" id="CHEBI:29034"/>
        <label>1</label>
    </ligand>
</feature>
<accession>A0AAD7RG10</accession>
<feature type="disulfide bond" evidence="14">
    <location>
        <begin position="349"/>
        <end position="394"/>
    </location>
</feature>
<dbReference type="PANTHER" id="PTHR11485">
    <property type="entry name" value="TRANSFERRIN"/>
    <property type="match status" value="1"/>
</dbReference>
<keyword evidence="7" id="KW-0677">Repeat</keyword>
<dbReference type="Gene3D" id="3.40.190.10">
    <property type="entry name" value="Periplasmic binding protein-like II"/>
    <property type="match status" value="4"/>
</dbReference>
<dbReference type="EMBL" id="JAINUG010000331">
    <property type="protein sequence ID" value="KAJ8378089.1"/>
    <property type="molecule type" value="Genomic_DNA"/>
</dbReference>
<feature type="disulfide bond" evidence="14">
    <location>
        <begin position="125"/>
        <end position="207"/>
    </location>
</feature>
<feature type="binding site" evidence="13">
    <location>
        <position position="201"/>
    </location>
    <ligand>
        <name>Fe(3+)</name>
        <dbReference type="ChEBI" id="CHEBI:29034"/>
        <label>1</label>
    </ligand>
</feature>
<feature type="binding site" evidence="12">
    <location>
        <position position="474"/>
    </location>
    <ligand>
        <name>hydrogencarbonate</name>
        <dbReference type="ChEBI" id="CHEBI:17544"/>
        <label>1</label>
    </ligand>
</feature>
<dbReference type="SMART" id="SM00094">
    <property type="entry name" value="TR_FER"/>
    <property type="match status" value="2"/>
</dbReference>
<dbReference type="PROSITE" id="PS00205">
    <property type="entry name" value="TRANSFERRIN_LIKE_1"/>
    <property type="match status" value="2"/>
</dbReference>
<keyword evidence="18" id="KW-1185">Reference proteome</keyword>
<keyword evidence="15" id="KW-0732">Signal</keyword>
<dbReference type="GO" id="GO:0005886">
    <property type="term" value="C:plasma membrane"/>
    <property type="evidence" value="ECO:0007669"/>
    <property type="project" value="TreeGrafter"/>
</dbReference>
<feature type="disulfide bond" evidence="14">
    <location>
        <begin position="183"/>
        <end position="190"/>
    </location>
</feature>
<dbReference type="GO" id="GO:0006826">
    <property type="term" value="P:iron ion transport"/>
    <property type="evidence" value="ECO:0007669"/>
    <property type="project" value="UniProtKB-KW"/>
</dbReference>
<feature type="disulfide bond" evidence="14">
    <location>
        <begin position="38"/>
        <end position="50"/>
    </location>
</feature>
<feature type="binding site" evidence="13">
    <location>
        <position position="600"/>
    </location>
    <ligand>
        <name>Fe(3+)</name>
        <dbReference type="ChEBI" id="CHEBI:29034"/>
        <label>1</label>
    </ligand>
</feature>
<comment type="similarity">
    <text evidence="11">Belongs to the transferrin family.</text>
</comment>
<dbReference type="InterPro" id="IPR016357">
    <property type="entry name" value="Transferrin"/>
</dbReference>
<dbReference type="GO" id="GO:0019731">
    <property type="term" value="P:antibacterial humoral response"/>
    <property type="evidence" value="ECO:0007669"/>
    <property type="project" value="TreeGrafter"/>
</dbReference>
<feature type="binding site" evidence="12">
    <location>
        <position position="131"/>
    </location>
    <ligand>
        <name>hydrogencarbonate</name>
        <dbReference type="ChEBI" id="CHEBI:17544"/>
        <label>1</label>
    </ligand>
</feature>
<keyword evidence="5 11" id="KW-0964">Secreted</keyword>
<keyword evidence="10 14" id="KW-1015">Disulfide bond</keyword>
<feature type="signal peptide" evidence="15">
    <location>
        <begin position="1"/>
        <end position="18"/>
    </location>
</feature>
<dbReference type="Proteomes" id="UP001221898">
    <property type="component" value="Unassembled WGS sequence"/>
</dbReference>
<evidence type="ECO:0000256" key="2">
    <source>
        <dbReference type="ARBA" id="ARBA00011245"/>
    </source>
</evidence>
<feature type="domain" description="Transferrin-like" evidence="16">
    <location>
        <begin position="346"/>
        <end position="674"/>
    </location>
</feature>
<dbReference type="GO" id="GO:0005615">
    <property type="term" value="C:extracellular space"/>
    <property type="evidence" value="ECO:0007669"/>
    <property type="project" value="InterPro"/>
</dbReference>
<feature type="binding site" evidence="13">
    <location>
        <position position="74"/>
    </location>
    <ligand>
        <name>Fe(3+)</name>
        <dbReference type="ChEBI" id="CHEBI:29034"/>
        <label>1</label>
    </ligand>
</feature>
<evidence type="ECO:0000256" key="11">
    <source>
        <dbReference type="PIRNR" id="PIRNR002549"/>
    </source>
</evidence>
<evidence type="ECO:0000256" key="14">
    <source>
        <dbReference type="PIRSR" id="PIRSR002549-4"/>
    </source>
</evidence>
<feature type="binding site" evidence="13">
    <location>
        <position position="540"/>
    </location>
    <ligand>
        <name>Fe(3+)</name>
        <dbReference type="ChEBI" id="CHEBI:29034"/>
        <label>2</label>
    </ligand>
</feature>
<evidence type="ECO:0000313" key="18">
    <source>
        <dbReference type="Proteomes" id="UP001221898"/>
    </source>
</evidence>
<evidence type="ECO:0000313" key="17">
    <source>
        <dbReference type="EMBL" id="KAJ8378089.1"/>
    </source>
</evidence>
<evidence type="ECO:0000256" key="13">
    <source>
        <dbReference type="PIRSR" id="PIRSR002549-3"/>
    </source>
</evidence>
<dbReference type="GO" id="GO:0005769">
    <property type="term" value="C:early endosome"/>
    <property type="evidence" value="ECO:0007669"/>
    <property type="project" value="TreeGrafter"/>
</dbReference>
<feature type="disulfide bond" evidence="14">
    <location>
        <begin position="28"/>
        <end position="59"/>
    </location>
</feature>
<feature type="binding site" evidence="12">
    <location>
        <position position="476"/>
    </location>
    <ligand>
        <name>hydrogencarbonate</name>
        <dbReference type="ChEBI" id="CHEBI:17544"/>
        <label>1</label>
    </ligand>
</feature>
<dbReference type="PROSITE" id="PS51408">
    <property type="entry name" value="TRANSFERRIN_LIKE_4"/>
    <property type="match status" value="2"/>
</dbReference>
<evidence type="ECO:0000256" key="12">
    <source>
        <dbReference type="PIRSR" id="PIRSR002549-2"/>
    </source>
</evidence>
<dbReference type="GO" id="GO:0055037">
    <property type="term" value="C:recycling endosome"/>
    <property type="evidence" value="ECO:0007669"/>
    <property type="project" value="TreeGrafter"/>
</dbReference>
<evidence type="ECO:0000256" key="4">
    <source>
        <dbReference type="ARBA" id="ARBA00022496"/>
    </source>
</evidence>
<evidence type="ECO:0000256" key="7">
    <source>
        <dbReference type="ARBA" id="ARBA00022737"/>
    </source>
</evidence>
<dbReference type="PANTHER" id="PTHR11485:SF31">
    <property type="entry name" value="SEROTRANSFERRIN"/>
    <property type="match status" value="1"/>
</dbReference>
<feature type="disulfide bond" evidence="14">
    <location>
        <begin position="359"/>
        <end position="385"/>
    </location>
</feature>
<feature type="disulfide bond" evidence="14">
    <location>
        <begin position="170"/>
        <end position="186"/>
    </location>
</feature>
<feature type="binding site" evidence="12">
    <location>
        <position position="133"/>
    </location>
    <ligand>
        <name>hydrogencarbonate</name>
        <dbReference type="ChEBI" id="CHEBI:17544"/>
        <label>1</label>
    </ligand>
</feature>
<feature type="binding site" evidence="13">
    <location>
        <position position="409"/>
    </location>
    <ligand>
        <name>Fe(3+)</name>
        <dbReference type="ChEBI" id="CHEBI:29034"/>
        <label>1</label>
    </ligand>
</feature>
<evidence type="ECO:0000256" key="9">
    <source>
        <dbReference type="ARBA" id="ARBA00023065"/>
    </source>
</evidence>
<feature type="disulfide bond" evidence="14">
    <location>
        <begin position="576"/>
        <end position="592"/>
    </location>
</feature>
<evidence type="ECO:0000256" key="6">
    <source>
        <dbReference type="ARBA" id="ARBA00022723"/>
    </source>
</evidence>
<keyword evidence="4 11" id="KW-0410">Iron transport</keyword>
<dbReference type="InterPro" id="IPR001156">
    <property type="entry name" value="Transferrin-like_dom"/>
</dbReference>
<dbReference type="FunFam" id="3.40.190.10:FF:000095">
    <property type="entry name" value="Lactotransferrin"/>
    <property type="match status" value="2"/>
</dbReference>
<dbReference type="SUPFAM" id="SSF53850">
    <property type="entry name" value="Periplasmic binding protein-like II"/>
    <property type="match status" value="2"/>
</dbReference>
<feature type="disulfide bond" evidence="14">
    <location>
        <begin position="235"/>
        <end position="249"/>
    </location>
</feature>
<dbReference type="PIRSF" id="PIRSF002549">
    <property type="entry name" value="Transferrin"/>
    <property type="match status" value="1"/>
</dbReference>
<evidence type="ECO:0000256" key="10">
    <source>
        <dbReference type="ARBA" id="ARBA00023157"/>
    </source>
</evidence>
<dbReference type="PRINTS" id="PR00422">
    <property type="entry name" value="TRANSFERRIN"/>
</dbReference>
<feature type="binding site" evidence="12">
    <location>
        <position position="477"/>
    </location>
    <ligand>
        <name>hydrogencarbonate</name>
        <dbReference type="ChEBI" id="CHEBI:17544"/>
        <label>1</label>
    </ligand>
</feature>
<feature type="disulfide bond" evidence="14">
    <location>
        <begin position="468"/>
        <end position="546"/>
    </location>
</feature>
<protein>
    <recommendedName>
        <fullName evidence="11">Serotransferrin</fullName>
    </recommendedName>
</protein>
<keyword evidence="6 11" id="KW-0479">Metal-binding</keyword>
<keyword evidence="3 11" id="KW-0813">Transport</keyword>
<keyword evidence="9 11" id="KW-0406">Ion transport</keyword>
<feature type="disulfide bond" evidence="14">
    <location>
        <begin position="500"/>
        <end position="515"/>
    </location>
</feature>
<dbReference type="AlphaFoldDB" id="A0AAD7RG10"/>
<dbReference type="PROSITE" id="PS00206">
    <property type="entry name" value="TRANSFERRIN_LIKE_2"/>
    <property type="match status" value="2"/>
</dbReference>
<evidence type="ECO:0000256" key="15">
    <source>
        <dbReference type="SAM" id="SignalP"/>
    </source>
</evidence>
<comment type="function">
    <text evidence="11">Transferrins are iron binding transport proteins which bind Fe(3+) ion in association with the binding of an anion, usually bicarbonate.</text>
</comment>
<feature type="disulfide bond" evidence="14">
    <location>
        <begin position="419"/>
        <end position="684"/>
    </location>
</feature>
<comment type="subcellular location">
    <subcellularLocation>
        <location evidence="1 11">Secreted</location>
    </subcellularLocation>
</comment>
<keyword evidence="8 11" id="KW-0408">Iron</keyword>
<feature type="chain" id="PRO_5042249614" description="Serotransferrin" evidence="15">
    <location>
        <begin position="19"/>
        <end position="693"/>
    </location>
</feature>
<comment type="caution">
    <text evidence="17">The sequence shown here is derived from an EMBL/GenBank/DDBJ whole genome shotgun (WGS) entry which is preliminary data.</text>
</comment>
<evidence type="ECO:0000256" key="1">
    <source>
        <dbReference type="ARBA" id="ARBA00004613"/>
    </source>
</evidence>
<name>A0AAD7RG10_9TELE</name>
<proteinExistence type="inferred from homology"/>
<reference evidence="17" key="1">
    <citation type="journal article" date="2023" name="Science">
        <title>Genome structures resolve the early diversification of teleost fishes.</title>
        <authorList>
            <person name="Parey E."/>
            <person name="Louis A."/>
            <person name="Montfort J."/>
            <person name="Bouchez O."/>
            <person name="Roques C."/>
            <person name="Iampietro C."/>
            <person name="Lluch J."/>
            <person name="Castinel A."/>
            <person name="Donnadieu C."/>
            <person name="Desvignes T."/>
            <person name="Floi Bucao C."/>
            <person name="Jouanno E."/>
            <person name="Wen M."/>
            <person name="Mejri S."/>
            <person name="Dirks R."/>
            <person name="Jansen H."/>
            <person name="Henkel C."/>
            <person name="Chen W.J."/>
            <person name="Zahm M."/>
            <person name="Cabau C."/>
            <person name="Klopp C."/>
            <person name="Thompson A.W."/>
            <person name="Robinson-Rechavi M."/>
            <person name="Braasch I."/>
            <person name="Lecointre G."/>
            <person name="Bobe J."/>
            <person name="Postlethwait J.H."/>
            <person name="Berthelot C."/>
            <person name="Roest Crollius H."/>
            <person name="Guiguen Y."/>
        </authorList>
    </citation>
    <scope>NUCLEOTIDE SEQUENCE</scope>
    <source>
        <strain evidence="17">NC1722</strain>
    </source>
</reference>
<gene>
    <name evidence="17" type="ORF">AAFF_G00248030</name>
</gene>
<evidence type="ECO:0000256" key="8">
    <source>
        <dbReference type="ARBA" id="ARBA00023004"/>
    </source>
</evidence>
<evidence type="ECO:0000256" key="3">
    <source>
        <dbReference type="ARBA" id="ARBA00022448"/>
    </source>
</evidence>
<comment type="subunit">
    <text evidence="2 11">Monomer.</text>
</comment>
<feature type="binding site" evidence="13">
    <location>
        <position position="257"/>
    </location>
    <ligand>
        <name>Fe(3+)</name>
        <dbReference type="ChEBI" id="CHEBI:29034"/>
        <label>1</label>
    </ligand>
</feature>
<dbReference type="PROSITE" id="PS00207">
    <property type="entry name" value="TRANSFERRIN_LIKE_3"/>
    <property type="match status" value="1"/>
</dbReference>
<organism evidence="17 18">
    <name type="scientific">Aldrovandia affinis</name>
    <dbReference type="NCBI Taxonomy" id="143900"/>
    <lineage>
        <taxon>Eukaryota</taxon>
        <taxon>Metazoa</taxon>
        <taxon>Chordata</taxon>
        <taxon>Craniata</taxon>
        <taxon>Vertebrata</taxon>
        <taxon>Euteleostomi</taxon>
        <taxon>Actinopterygii</taxon>
        <taxon>Neopterygii</taxon>
        <taxon>Teleostei</taxon>
        <taxon>Notacanthiformes</taxon>
        <taxon>Halosauridae</taxon>
        <taxon>Aldrovandia</taxon>
    </lineage>
</organism>
<sequence>MNTLLSLLLLGYLGSTLALPDVARVRWCTKSDAEKKKCLALKEKVPQFTCVPKEGSQACIVAIHKGEADAITLDGGDIYQAGLNNYNLHPIIAENYGQDSCYYAVAVVKKGTGFEFKDLKGKKSCHTGLGKTAGWNIPIGTLLSKKLITWGGIDEESIVKAVSDFFSMSCVPGVTKANYPNLCKLCKEDCSRSHKEPYYDYDGAFQCLKNGDGDVAFVKHLTVPENEKANYELLCENGGRKSIDQYNDCNLAKVPGHAVVSRKDPDLADRIWNATQMALQKNFPLFSSAGYTAKNLLFKDSTKELVRLPNEIDSFLYLGAEYFNAIRSLDSETGETDSPEAALGSVRWCVVGAAETQKCDKWTTYSSDPITKATSGKQYSPKINCIKGASVGDCIKKVMRKEADALSVDGGEVYTAGKCGLVPAMVEQYDSGKCASNDDTDSSSYYAVAVVKKGSDLTWNGLKGKKSCHTGVGRTAGWNIPMGRIYKDHGCGAQYFSESCAPGASDVNSPLCKLCKGSGEGVGKRDNLCKPNNDELFYGYAGALRCLVEGGGDVAFVKHTTVEENSNTPSDFELLCPTGSRARAPVSDFKDCHLAKVPAHAVITRPETRDEVVTILQDQQKRFASSDFTMFQSEFGKNLLFKDSTKCLQKVPASHSYEDFLGLEYVDIMSTFRECTTPELEKACTFHSCQKKA</sequence>
<feature type="binding site" evidence="12">
    <location>
        <position position="127"/>
    </location>
    <ligand>
        <name>hydrogencarbonate</name>
        <dbReference type="ChEBI" id="CHEBI:17544"/>
        <label>1</label>
    </ligand>
</feature>
<feature type="disulfide bond" evidence="14">
    <location>
        <begin position="491"/>
        <end position="675"/>
    </location>
</feature>
<feature type="binding site" evidence="12">
    <location>
        <position position="470"/>
    </location>
    <ligand>
        <name>hydrogencarbonate</name>
        <dbReference type="ChEBI" id="CHEBI:17544"/>
        <label>1</label>
    </ligand>
</feature>
<feature type="binding site" evidence="12">
    <location>
        <position position="134"/>
    </location>
    <ligand>
        <name>hydrogencarbonate</name>
        <dbReference type="ChEBI" id="CHEBI:17544"/>
        <label>1</label>
    </ligand>
</feature>
<feature type="binding site" evidence="13">
    <location>
        <position position="102"/>
    </location>
    <ligand>
        <name>Fe(3+)</name>
        <dbReference type="ChEBI" id="CHEBI:29034"/>
        <label>1</label>
    </ligand>
</feature>
<dbReference type="Pfam" id="PF00405">
    <property type="entry name" value="Transferrin"/>
    <property type="match status" value="2"/>
</dbReference>
<evidence type="ECO:0000256" key="5">
    <source>
        <dbReference type="ARBA" id="ARBA00022525"/>
    </source>
</evidence>
<dbReference type="GO" id="GO:0046872">
    <property type="term" value="F:metal ion binding"/>
    <property type="evidence" value="ECO:0007669"/>
    <property type="project" value="UniProtKB-KW"/>
</dbReference>
<feature type="disulfide bond" evidence="14">
    <location>
        <begin position="512"/>
        <end position="529"/>
    </location>
</feature>
<feature type="domain" description="Transferrin-like" evidence="16">
    <location>
        <begin position="25"/>
        <end position="331"/>
    </location>
</feature>
<evidence type="ECO:0000259" key="16">
    <source>
        <dbReference type="PROSITE" id="PS51408"/>
    </source>
</evidence>
<dbReference type="InterPro" id="IPR018195">
    <property type="entry name" value="Transferrin_Fe_BS"/>
</dbReference>